<comment type="similarity">
    <text evidence="2">Belongs to the zinc-containing alcohol dehydrogenase family.</text>
</comment>
<keyword evidence="4" id="KW-0862">Zinc</keyword>
<keyword evidence="5" id="KW-0520">NAD</keyword>
<accession>A0A8K0JHJ3</accession>
<reference evidence="8" key="1">
    <citation type="submission" date="2020-04" db="EMBL/GenBank/DDBJ databases">
        <title>Analysis of mating type loci in Filobasidium floriforme.</title>
        <authorList>
            <person name="Nowrousian M."/>
        </authorList>
    </citation>
    <scope>NUCLEOTIDE SEQUENCE</scope>
    <source>
        <strain evidence="8">CBS 6242</strain>
    </source>
</reference>
<dbReference type="InterPro" id="IPR013154">
    <property type="entry name" value="ADH-like_N"/>
</dbReference>
<evidence type="ECO:0000256" key="6">
    <source>
        <dbReference type="SAM" id="SignalP"/>
    </source>
</evidence>
<proteinExistence type="inferred from homology"/>
<evidence type="ECO:0000313" key="8">
    <source>
        <dbReference type="EMBL" id="KAG7528274.1"/>
    </source>
</evidence>
<dbReference type="PANTHER" id="PTHR42813:SF3">
    <property type="entry name" value="GLUTATHIONE-INDEPENDENT FORMALDEHYDE DEHYDROGENASE"/>
    <property type="match status" value="1"/>
</dbReference>
<keyword evidence="3" id="KW-0479">Metal-binding</keyword>
<feature type="signal peptide" evidence="6">
    <location>
        <begin position="1"/>
        <end position="19"/>
    </location>
</feature>
<comment type="cofactor">
    <cofactor evidence="1">
        <name>Zn(2+)</name>
        <dbReference type="ChEBI" id="CHEBI:29105"/>
    </cofactor>
</comment>
<keyword evidence="9" id="KW-1185">Reference proteome</keyword>
<feature type="domain" description="Alcohol dehydrogenase-like N-terminal" evidence="7">
    <location>
        <begin position="47"/>
        <end position="94"/>
    </location>
</feature>
<dbReference type="EMBL" id="JABELV010000194">
    <property type="protein sequence ID" value="KAG7528274.1"/>
    <property type="molecule type" value="Genomic_DNA"/>
</dbReference>
<evidence type="ECO:0000256" key="4">
    <source>
        <dbReference type="ARBA" id="ARBA00022833"/>
    </source>
</evidence>
<evidence type="ECO:0000313" key="9">
    <source>
        <dbReference type="Proteomes" id="UP000812966"/>
    </source>
</evidence>
<dbReference type="GO" id="GO:0046872">
    <property type="term" value="F:metal ion binding"/>
    <property type="evidence" value="ECO:0007669"/>
    <property type="project" value="UniProtKB-KW"/>
</dbReference>
<sequence>MVLLSHFATLFAMATLARAHYMFQVHWTGTPYIVQVLNLTRYNITSPKDAIVRITRAAIFGSDLHNYRGFFPPPPKGPVGHEAVGMVSEIGSALRRDERSSRGIM</sequence>
<dbReference type="Pfam" id="PF08240">
    <property type="entry name" value="ADH_N"/>
    <property type="match status" value="1"/>
</dbReference>
<evidence type="ECO:0000256" key="2">
    <source>
        <dbReference type="ARBA" id="ARBA00008072"/>
    </source>
</evidence>
<dbReference type="PANTHER" id="PTHR42813">
    <property type="entry name" value="ZINC-TYPE ALCOHOL DEHYDROGENASE-LIKE"/>
    <property type="match status" value="1"/>
</dbReference>
<evidence type="ECO:0000256" key="1">
    <source>
        <dbReference type="ARBA" id="ARBA00001947"/>
    </source>
</evidence>
<feature type="chain" id="PRO_5035453856" description="Alcohol dehydrogenase-like N-terminal domain-containing protein" evidence="6">
    <location>
        <begin position="20"/>
        <end position="105"/>
    </location>
</feature>
<evidence type="ECO:0000256" key="5">
    <source>
        <dbReference type="ARBA" id="ARBA00023027"/>
    </source>
</evidence>
<gene>
    <name evidence="8" type="ORF">FFLO_06278</name>
</gene>
<dbReference type="Proteomes" id="UP000812966">
    <property type="component" value="Unassembled WGS sequence"/>
</dbReference>
<evidence type="ECO:0000256" key="3">
    <source>
        <dbReference type="ARBA" id="ARBA00022723"/>
    </source>
</evidence>
<dbReference type="Gene3D" id="3.90.180.10">
    <property type="entry name" value="Medium-chain alcohol dehydrogenases, catalytic domain"/>
    <property type="match status" value="1"/>
</dbReference>
<comment type="caution">
    <text evidence="8">The sequence shown here is derived from an EMBL/GenBank/DDBJ whole genome shotgun (WGS) entry which is preliminary data.</text>
</comment>
<organism evidence="8 9">
    <name type="scientific">Filobasidium floriforme</name>
    <dbReference type="NCBI Taxonomy" id="5210"/>
    <lineage>
        <taxon>Eukaryota</taxon>
        <taxon>Fungi</taxon>
        <taxon>Dikarya</taxon>
        <taxon>Basidiomycota</taxon>
        <taxon>Agaricomycotina</taxon>
        <taxon>Tremellomycetes</taxon>
        <taxon>Filobasidiales</taxon>
        <taxon>Filobasidiaceae</taxon>
        <taxon>Filobasidium</taxon>
    </lineage>
</organism>
<dbReference type="SUPFAM" id="SSF50129">
    <property type="entry name" value="GroES-like"/>
    <property type="match status" value="1"/>
</dbReference>
<dbReference type="AlphaFoldDB" id="A0A8K0JHJ3"/>
<dbReference type="InterPro" id="IPR011032">
    <property type="entry name" value="GroES-like_sf"/>
</dbReference>
<protein>
    <recommendedName>
        <fullName evidence="7">Alcohol dehydrogenase-like N-terminal domain-containing protein</fullName>
    </recommendedName>
</protein>
<keyword evidence="6" id="KW-0732">Signal</keyword>
<evidence type="ECO:0000259" key="7">
    <source>
        <dbReference type="Pfam" id="PF08240"/>
    </source>
</evidence>
<name>A0A8K0JHJ3_9TREE</name>